<evidence type="ECO:0000259" key="2">
    <source>
        <dbReference type="Pfam" id="PF22974"/>
    </source>
</evidence>
<sequence>MRLIEIQGEDRHDQSPIFFSSVRFQSDRPVLVLEQMEDLLENVQCSNEDVTVVFHTPLAFHEARQEWSDLDNAYVVVAHTNCSEDKGRVTFQIQAIAFEEEYNAVILRTEKITWQEAFHDFHLRFGHTTEAYLPRNQPQHLIRRQASVETTPTSTSAPLALTATSLIPSDASTATATALSINLTHGAQDTWFPDTVHPTDAQIPIKIGCKECSTSGTLTLAQGEWSVLSPADWFGAEDLGNIISAGNVQLGIEGFVAHVEIQIEPSLKGDMSLPLFTIPVFGFTIPEFGSGGILVEPTLSLSWELSGGIEMSYGFELEIPNLAVYLDFADPASSSVTGLDGISITDVPFQANISDIDLSLSLSLTPRITLGIEILDAVSAEVGTSFDLPKATVAITQLATDSVNASCAQSSDAPAYQAEFEHLFHNLTHVAVGVELGVGFDMTAEVDLLPKLDFSSSWELATVPVAALPTRCLAFQTDAPSGPGFTPAVSALAKVQAQALASASSSAAAAASAAATTQSRSGESKGQNGSPTSTENAASGPKYTHLDSPTEIVCFYAFFIVAGLFMSL</sequence>
<accession>A0A0D2H8E2</accession>
<dbReference type="Proteomes" id="UP000053789">
    <property type="component" value="Unassembled WGS sequence"/>
</dbReference>
<reference evidence="3" key="1">
    <citation type="submission" date="2015-01" db="EMBL/GenBank/DDBJ databases">
        <title>The Genome Sequence of Cladophialophora bantiana CBS 173.52.</title>
        <authorList>
            <consortium name="The Broad Institute Genomics Platform"/>
            <person name="Cuomo C."/>
            <person name="de Hoog S."/>
            <person name="Gorbushina A."/>
            <person name="Stielow B."/>
            <person name="Teixiera M."/>
            <person name="Abouelleil A."/>
            <person name="Chapman S.B."/>
            <person name="Priest M."/>
            <person name="Young S.K."/>
            <person name="Wortman J."/>
            <person name="Nusbaum C."/>
            <person name="Birren B."/>
        </authorList>
    </citation>
    <scope>NUCLEOTIDE SEQUENCE [LARGE SCALE GENOMIC DNA]</scope>
    <source>
        <strain evidence="3">CBS 173.52</strain>
    </source>
</reference>
<feature type="region of interest" description="Disordered" evidence="1">
    <location>
        <begin position="515"/>
        <end position="542"/>
    </location>
</feature>
<dbReference type="GeneID" id="27705204"/>
<dbReference type="AlphaFoldDB" id="A0A0D2H8E2"/>
<protein>
    <recommendedName>
        <fullName evidence="2">DUF7029 domain-containing protein</fullName>
    </recommendedName>
</protein>
<dbReference type="InterPro" id="IPR054293">
    <property type="entry name" value="DUF7029"/>
</dbReference>
<dbReference type="HOGENOM" id="CLU_023112_1_0_1"/>
<feature type="compositionally biased region" description="Polar residues" evidence="1">
    <location>
        <begin position="516"/>
        <end position="537"/>
    </location>
</feature>
<keyword evidence="4" id="KW-1185">Reference proteome</keyword>
<name>A0A0D2H8E2_CLAB1</name>
<evidence type="ECO:0000256" key="1">
    <source>
        <dbReference type="SAM" id="MobiDB-lite"/>
    </source>
</evidence>
<evidence type="ECO:0000313" key="3">
    <source>
        <dbReference type="EMBL" id="KIW87165.1"/>
    </source>
</evidence>
<proteinExistence type="predicted"/>
<dbReference type="Pfam" id="PF22974">
    <property type="entry name" value="DUF7029"/>
    <property type="match status" value="1"/>
</dbReference>
<feature type="domain" description="DUF7029" evidence="2">
    <location>
        <begin position="25"/>
        <end position="122"/>
    </location>
</feature>
<dbReference type="OrthoDB" id="5382170at2759"/>
<dbReference type="VEuPathDB" id="FungiDB:Z519_12276"/>
<dbReference type="RefSeq" id="XP_016613834.1">
    <property type="nucleotide sequence ID" value="XM_016769982.1"/>
</dbReference>
<organism evidence="3 4">
    <name type="scientific">Cladophialophora bantiana (strain ATCC 10958 / CBS 173.52 / CDC B-1940 / NIH 8579)</name>
    <name type="common">Xylohypha bantiana</name>
    <dbReference type="NCBI Taxonomy" id="1442370"/>
    <lineage>
        <taxon>Eukaryota</taxon>
        <taxon>Fungi</taxon>
        <taxon>Dikarya</taxon>
        <taxon>Ascomycota</taxon>
        <taxon>Pezizomycotina</taxon>
        <taxon>Eurotiomycetes</taxon>
        <taxon>Chaetothyriomycetidae</taxon>
        <taxon>Chaetothyriales</taxon>
        <taxon>Herpotrichiellaceae</taxon>
        <taxon>Cladophialophora</taxon>
    </lineage>
</organism>
<evidence type="ECO:0000313" key="4">
    <source>
        <dbReference type="Proteomes" id="UP000053789"/>
    </source>
</evidence>
<gene>
    <name evidence="3" type="ORF">Z519_12276</name>
</gene>
<dbReference type="EMBL" id="KN847006">
    <property type="protein sequence ID" value="KIW87165.1"/>
    <property type="molecule type" value="Genomic_DNA"/>
</dbReference>